<sequence>MSRESYLQQACKAVPEFKLISEQFLRKYTIAGKSESCTRNYLMQISKMVLYFKCSPLELSIDQIVAYLFEIQINEKPSRSSFKHLVYGLRAKFSMFKTVELLRKDLKVTFHKLKLSRAQVLEIKFGKRSCLSCKDCGGELALILSYPGKRAPPAS</sequence>
<evidence type="ECO:0000259" key="1">
    <source>
        <dbReference type="Pfam" id="PF13495"/>
    </source>
</evidence>
<accession>A0AAE3M9L7</accession>
<evidence type="ECO:0000313" key="3">
    <source>
        <dbReference type="Proteomes" id="UP001209229"/>
    </source>
</evidence>
<proteinExistence type="predicted"/>
<dbReference type="Pfam" id="PF13495">
    <property type="entry name" value="Phage_int_SAM_4"/>
    <property type="match status" value="1"/>
</dbReference>
<evidence type="ECO:0000313" key="2">
    <source>
        <dbReference type="EMBL" id="MCW3789806.1"/>
    </source>
</evidence>
<dbReference type="Proteomes" id="UP001209229">
    <property type="component" value="Unassembled WGS sequence"/>
</dbReference>
<organism evidence="2 3">
    <name type="scientific">Plebeiibacterium sediminum</name>
    <dbReference type="NCBI Taxonomy" id="2992112"/>
    <lineage>
        <taxon>Bacteria</taxon>
        <taxon>Pseudomonadati</taxon>
        <taxon>Bacteroidota</taxon>
        <taxon>Bacteroidia</taxon>
        <taxon>Marinilabiliales</taxon>
        <taxon>Marinilabiliaceae</taxon>
        <taxon>Plebeiibacterium</taxon>
    </lineage>
</organism>
<reference evidence="2" key="1">
    <citation type="submission" date="2022-10" db="EMBL/GenBank/DDBJ databases">
        <authorList>
            <person name="Yu W.X."/>
        </authorList>
    </citation>
    <scope>NUCLEOTIDE SEQUENCE</scope>
    <source>
        <strain evidence="2">AAT</strain>
    </source>
</reference>
<dbReference type="InterPro" id="IPR004107">
    <property type="entry name" value="Integrase_SAM-like_N"/>
</dbReference>
<dbReference type="EMBL" id="JAPDPJ010000247">
    <property type="protein sequence ID" value="MCW3789806.1"/>
    <property type="molecule type" value="Genomic_DNA"/>
</dbReference>
<comment type="caution">
    <text evidence="2">The sequence shown here is derived from an EMBL/GenBank/DDBJ whole genome shotgun (WGS) entry which is preliminary data.</text>
</comment>
<keyword evidence="3" id="KW-1185">Reference proteome</keyword>
<dbReference type="GO" id="GO:0015074">
    <property type="term" value="P:DNA integration"/>
    <property type="evidence" value="ECO:0007669"/>
    <property type="project" value="InterPro"/>
</dbReference>
<feature type="domain" description="Integrase SAM-like N-terminal" evidence="1">
    <location>
        <begin position="22"/>
        <end position="93"/>
    </location>
</feature>
<dbReference type="GO" id="GO:0003677">
    <property type="term" value="F:DNA binding"/>
    <property type="evidence" value="ECO:0007669"/>
    <property type="project" value="InterPro"/>
</dbReference>
<dbReference type="RefSeq" id="WP_301193348.1">
    <property type="nucleotide sequence ID" value="NZ_JAPDPJ010000247.1"/>
</dbReference>
<gene>
    <name evidence="2" type="ORF">OM075_25340</name>
</gene>
<protein>
    <recommendedName>
        <fullName evidence="1">Integrase SAM-like N-terminal domain-containing protein</fullName>
    </recommendedName>
</protein>
<name>A0AAE3M9L7_9BACT</name>
<dbReference type="AlphaFoldDB" id="A0AAE3M9L7"/>